<dbReference type="AlphaFoldDB" id="X1KBC8"/>
<sequence>MSLYDVRYKIGFPLCSDFSNLSNYKEFDFVSQEWPDCLEIK</sequence>
<dbReference type="EMBL" id="BARU01036068">
    <property type="protein sequence ID" value="GAH87499.1"/>
    <property type="molecule type" value="Genomic_DNA"/>
</dbReference>
<evidence type="ECO:0000313" key="1">
    <source>
        <dbReference type="EMBL" id="GAH87499.1"/>
    </source>
</evidence>
<reference evidence="1" key="1">
    <citation type="journal article" date="2014" name="Front. Microbiol.">
        <title>High frequency of phylogenetically diverse reductive dehalogenase-homologous genes in deep subseafloor sedimentary metagenomes.</title>
        <authorList>
            <person name="Kawai M."/>
            <person name="Futagami T."/>
            <person name="Toyoda A."/>
            <person name="Takaki Y."/>
            <person name="Nishi S."/>
            <person name="Hori S."/>
            <person name="Arai W."/>
            <person name="Tsubouchi T."/>
            <person name="Morono Y."/>
            <person name="Uchiyama I."/>
            <person name="Ito T."/>
            <person name="Fujiyama A."/>
            <person name="Inagaki F."/>
            <person name="Takami H."/>
        </authorList>
    </citation>
    <scope>NUCLEOTIDE SEQUENCE</scope>
    <source>
        <strain evidence="1">Expedition CK06-06</strain>
    </source>
</reference>
<protein>
    <submittedName>
        <fullName evidence="1">Uncharacterized protein</fullName>
    </submittedName>
</protein>
<organism evidence="1">
    <name type="scientific">marine sediment metagenome</name>
    <dbReference type="NCBI Taxonomy" id="412755"/>
    <lineage>
        <taxon>unclassified sequences</taxon>
        <taxon>metagenomes</taxon>
        <taxon>ecological metagenomes</taxon>
    </lineage>
</organism>
<proteinExistence type="predicted"/>
<accession>X1KBC8</accession>
<name>X1KBC8_9ZZZZ</name>
<comment type="caution">
    <text evidence="1">The sequence shown here is derived from an EMBL/GenBank/DDBJ whole genome shotgun (WGS) entry which is preliminary data.</text>
</comment>
<feature type="non-terminal residue" evidence="1">
    <location>
        <position position="41"/>
    </location>
</feature>
<gene>
    <name evidence="1" type="ORF">S03H2_56397</name>
</gene>